<dbReference type="PANTHER" id="PTHR30437:SF5">
    <property type="entry name" value="REGULATOR OF NUCLEOSIDE DIPHOSPHATE KINASE"/>
    <property type="match status" value="1"/>
</dbReference>
<dbReference type="InterPro" id="IPR016181">
    <property type="entry name" value="Acyl_CoA_acyltransferase"/>
</dbReference>
<name>A0ABX1N775_9RHOO</name>
<reference evidence="2" key="1">
    <citation type="submission" date="2019-12" db="EMBL/GenBank/DDBJ databases">
        <title>Comparative genomics gives insights into the taxonomy of the Azoarcus-Aromatoleum group and reveals separate origins of nif in the plant-associated Azoarcus and non-plant-associated Aromatoleum sub-groups.</title>
        <authorList>
            <person name="Lafos M."/>
            <person name="Maluk M."/>
            <person name="Batista M."/>
            <person name="Junghare M."/>
            <person name="Carmona M."/>
            <person name="Faoro H."/>
            <person name="Cruz L.M."/>
            <person name="Battistoni F."/>
            <person name="De Souza E."/>
            <person name="Pedrosa F."/>
            <person name="Chen W.-M."/>
            <person name="Poole P.S."/>
            <person name="Dixon R.A."/>
            <person name="James E.K."/>
        </authorList>
    </citation>
    <scope>NUCLEOTIDE SEQUENCE</scope>
    <source>
        <strain evidence="2">U120</strain>
    </source>
</reference>
<comment type="caution">
    <text evidence="2">The sequence shown here is derived from an EMBL/GenBank/DDBJ whole genome shotgun (WGS) entry which is preliminary data.</text>
</comment>
<evidence type="ECO:0000313" key="3">
    <source>
        <dbReference type="Proteomes" id="UP000601990"/>
    </source>
</evidence>
<gene>
    <name evidence="2" type="ORF">GO608_17575</name>
</gene>
<dbReference type="SUPFAM" id="SSF54534">
    <property type="entry name" value="FKBP-like"/>
    <property type="match status" value="1"/>
</dbReference>
<evidence type="ECO:0000259" key="1">
    <source>
        <dbReference type="PROSITE" id="PS51186"/>
    </source>
</evidence>
<dbReference type="Pfam" id="PF13302">
    <property type="entry name" value="Acetyltransf_3"/>
    <property type="match status" value="1"/>
</dbReference>
<dbReference type="InterPro" id="IPR023459">
    <property type="entry name" value="Tscrpt_elong_fac_GreA/B_fam"/>
</dbReference>
<dbReference type="SUPFAM" id="SSF55729">
    <property type="entry name" value="Acyl-CoA N-acyltransferases (Nat)"/>
    <property type="match status" value="1"/>
</dbReference>
<protein>
    <submittedName>
        <fullName evidence="2">GNAT family N-acetyltransferase</fullName>
    </submittedName>
</protein>
<dbReference type="PANTHER" id="PTHR30437">
    <property type="entry name" value="TRANSCRIPTION ELONGATION FACTOR GREA"/>
    <property type="match status" value="1"/>
</dbReference>
<dbReference type="PROSITE" id="PS51186">
    <property type="entry name" value="GNAT"/>
    <property type="match status" value="1"/>
</dbReference>
<dbReference type="Gene3D" id="3.40.630.30">
    <property type="match status" value="1"/>
</dbReference>
<dbReference type="Proteomes" id="UP000601990">
    <property type="component" value="Unassembled WGS sequence"/>
</dbReference>
<dbReference type="Pfam" id="PF01272">
    <property type="entry name" value="GreA_GreB"/>
    <property type="match status" value="1"/>
</dbReference>
<organism evidence="2 3">
    <name type="scientific">Aromatoleum buckelii</name>
    <dbReference type="NCBI Taxonomy" id="200254"/>
    <lineage>
        <taxon>Bacteria</taxon>
        <taxon>Pseudomonadati</taxon>
        <taxon>Pseudomonadota</taxon>
        <taxon>Betaproteobacteria</taxon>
        <taxon>Rhodocyclales</taxon>
        <taxon>Rhodocyclaceae</taxon>
        <taxon>Aromatoleum</taxon>
    </lineage>
</organism>
<evidence type="ECO:0000313" key="2">
    <source>
        <dbReference type="EMBL" id="NMF95123.1"/>
    </source>
</evidence>
<dbReference type="InterPro" id="IPR036953">
    <property type="entry name" value="GreA/GreB_C_sf"/>
</dbReference>
<dbReference type="EMBL" id="WTVH01000048">
    <property type="protein sequence ID" value="NMF95123.1"/>
    <property type="molecule type" value="Genomic_DNA"/>
</dbReference>
<sequence>MNTPFVSLCPEITRANALTLMDWLEDEDVTRFLSDSRHVSRSIEQVIGRVQLPILTHLFNQGGRFFMAYDQHDVPVGFVRLVKMGPDCEMVLVIGDRDNWGRKFGASAIREGMKLAFFEMRAEKLIAKIHPENVRSLNAFLRSGFLPESETPARKSLVMSSGRYLRLLRERPAVHTADIYITEIDKARLRSLIDLEQGSDIFELEHEIERAIVVDPRKVAEDVVTMNSRALLQVNDEEVEVALVYPEEADDRAGKLSVCSGIGTAILGYKEGDAFSWRIPNRTCHIRIGKVLYQPEAAGDFHL</sequence>
<dbReference type="Pfam" id="PF14760">
    <property type="entry name" value="Rnk_N"/>
    <property type="match status" value="1"/>
</dbReference>
<keyword evidence="3" id="KW-1185">Reference proteome</keyword>
<accession>A0ABX1N775</accession>
<dbReference type="InterPro" id="IPR000182">
    <property type="entry name" value="GNAT_dom"/>
</dbReference>
<dbReference type="InterPro" id="IPR001437">
    <property type="entry name" value="Tscrpt_elong_fac_GreA/B_C"/>
</dbReference>
<feature type="domain" description="N-acetyltransferase" evidence="1">
    <location>
        <begin position="24"/>
        <end position="164"/>
    </location>
</feature>
<dbReference type="RefSeq" id="WP_169200324.1">
    <property type="nucleotide sequence ID" value="NZ_WTVH02000001.1"/>
</dbReference>
<proteinExistence type="predicted"/>
<dbReference type="InterPro" id="IPR029462">
    <property type="entry name" value="Rnk_N"/>
</dbReference>
<dbReference type="Gene3D" id="3.10.50.30">
    <property type="entry name" value="Transcription elongation factor, GreA/GreB, C-terminal domain"/>
    <property type="match status" value="1"/>
</dbReference>